<dbReference type="Pfam" id="PF00696">
    <property type="entry name" value="AA_kinase"/>
    <property type="match status" value="1"/>
</dbReference>
<evidence type="ECO:0000256" key="1">
    <source>
        <dbReference type="ARBA" id="ARBA00004828"/>
    </source>
</evidence>
<evidence type="ECO:0000256" key="9">
    <source>
        <dbReference type="HAMAP-Rule" id="MF_00082"/>
    </source>
</evidence>
<evidence type="ECO:0000313" key="12">
    <source>
        <dbReference type="Proteomes" id="UP000266301"/>
    </source>
</evidence>
<comment type="pathway">
    <text evidence="1 9">Amino-acid biosynthesis; L-arginine biosynthesis; N(2)-acetyl-L-ornithine from L-glutamate: step 2/4.</text>
</comment>
<dbReference type="PIRSF" id="PIRSF000728">
    <property type="entry name" value="NAGK"/>
    <property type="match status" value="1"/>
</dbReference>
<dbReference type="InterPro" id="IPR036393">
    <property type="entry name" value="AceGlu_kinase-like_sf"/>
</dbReference>
<dbReference type="Proteomes" id="UP000266301">
    <property type="component" value="Chromosome"/>
</dbReference>
<dbReference type="GO" id="GO:0005524">
    <property type="term" value="F:ATP binding"/>
    <property type="evidence" value="ECO:0007669"/>
    <property type="project" value="UniProtKB-UniRule"/>
</dbReference>
<evidence type="ECO:0000313" key="11">
    <source>
        <dbReference type="EMBL" id="AYD40554.1"/>
    </source>
</evidence>
<keyword evidence="9" id="KW-0963">Cytoplasm</keyword>
<sequence length="301" mass="33102">MINNGDPKSLEFDPLPLLKKFIGKTFVIKYGGSILKNREAANAFIEDIVMMKHVGIDIVIVHGGGPEISKWLDRVNIESKFVNGLRVTDENVMDVVEMVLSGHINKDISARLSNHGISAVGLSGRDSNLIKAKKKYVYNGNKKIDIGFVGEVASINKNLISNLIERGRVPVIAPIGCDLNGNRYNINADYAASAISSSLKAEKLIILTDVKGVYKDVNDESSIISEITPSMIKKYIREKVIDGGMIPKMECCIEAIEDGTKNVHLIDGRKDHSAILDIINSSGTKITRELEGREKRCQRAI</sequence>
<feature type="domain" description="Aspartate/glutamate/uridylate kinase" evidence="10">
    <location>
        <begin position="24"/>
        <end position="267"/>
    </location>
</feature>
<dbReference type="InterPro" id="IPR037528">
    <property type="entry name" value="ArgB"/>
</dbReference>
<dbReference type="CDD" id="cd04250">
    <property type="entry name" value="AAK_NAGK-C"/>
    <property type="match status" value="1"/>
</dbReference>
<dbReference type="PANTHER" id="PTHR23342">
    <property type="entry name" value="N-ACETYLGLUTAMATE SYNTHASE"/>
    <property type="match status" value="1"/>
</dbReference>
<organism evidence="11 12">
    <name type="scientific">Clostridium fermenticellae</name>
    <dbReference type="NCBI Taxonomy" id="2068654"/>
    <lineage>
        <taxon>Bacteria</taxon>
        <taxon>Bacillati</taxon>
        <taxon>Bacillota</taxon>
        <taxon>Clostridia</taxon>
        <taxon>Eubacteriales</taxon>
        <taxon>Clostridiaceae</taxon>
        <taxon>Clostridium</taxon>
    </lineage>
</organism>
<dbReference type="GO" id="GO:0005737">
    <property type="term" value="C:cytoplasm"/>
    <property type="evidence" value="ECO:0007669"/>
    <property type="project" value="UniProtKB-SubCell"/>
</dbReference>
<dbReference type="KEGG" id="cfer:D4Z93_08440"/>
<gene>
    <name evidence="9 11" type="primary">argB</name>
    <name evidence="11" type="ORF">D4Z93_08440</name>
</gene>
<dbReference type="HAMAP" id="MF_00082">
    <property type="entry name" value="ArgB"/>
    <property type="match status" value="1"/>
</dbReference>
<dbReference type="NCBIfam" id="TIGR00761">
    <property type="entry name" value="argB"/>
    <property type="match status" value="1"/>
</dbReference>
<keyword evidence="3 9" id="KW-0028">Amino-acid biosynthesis</keyword>
<protein>
    <recommendedName>
        <fullName evidence="9">Acetylglutamate kinase</fullName>
        <ecNumber evidence="9">2.7.2.8</ecNumber>
    </recommendedName>
    <alternativeName>
        <fullName evidence="9">N-acetyl-L-glutamate 5-phosphotransferase</fullName>
    </alternativeName>
    <alternativeName>
        <fullName evidence="9">NAG kinase</fullName>
        <shortName evidence="9">NAGK</shortName>
    </alternativeName>
</protein>
<feature type="site" description="Transition state stabilizer" evidence="9">
    <location>
        <position position="29"/>
    </location>
</feature>
<evidence type="ECO:0000256" key="6">
    <source>
        <dbReference type="ARBA" id="ARBA00022777"/>
    </source>
</evidence>
<feature type="binding site" evidence="9">
    <location>
        <position position="86"/>
    </location>
    <ligand>
        <name>substrate</name>
    </ligand>
</feature>
<dbReference type="SUPFAM" id="SSF53633">
    <property type="entry name" value="Carbamate kinase-like"/>
    <property type="match status" value="1"/>
</dbReference>
<feature type="binding site" evidence="9">
    <location>
        <begin position="64"/>
        <end position="65"/>
    </location>
    <ligand>
        <name>substrate</name>
    </ligand>
</feature>
<evidence type="ECO:0000256" key="5">
    <source>
        <dbReference type="ARBA" id="ARBA00022741"/>
    </source>
</evidence>
<dbReference type="OrthoDB" id="9803155at2"/>
<dbReference type="FunFam" id="3.40.1160.10:FF:000004">
    <property type="entry name" value="Acetylglutamate kinase"/>
    <property type="match status" value="1"/>
</dbReference>
<comment type="similarity">
    <text evidence="9">Belongs to the acetylglutamate kinase family. ArgB subfamily.</text>
</comment>
<evidence type="ECO:0000256" key="3">
    <source>
        <dbReference type="ARBA" id="ARBA00022605"/>
    </source>
</evidence>
<comment type="function">
    <text evidence="9">Catalyzes the ATP-dependent phosphorylation of N-acetyl-L-glutamate.</text>
</comment>
<dbReference type="GO" id="GO:0003991">
    <property type="term" value="F:acetylglutamate kinase activity"/>
    <property type="evidence" value="ECO:0007669"/>
    <property type="project" value="UniProtKB-UniRule"/>
</dbReference>
<dbReference type="InterPro" id="IPR001057">
    <property type="entry name" value="Glu/AcGlu_kinase"/>
</dbReference>
<dbReference type="RefSeq" id="WP_119972472.1">
    <property type="nucleotide sequence ID" value="NZ_CP032416.1"/>
</dbReference>
<keyword evidence="6 9" id="KW-0418">Kinase</keyword>
<dbReference type="PANTHER" id="PTHR23342:SF0">
    <property type="entry name" value="N-ACETYLGLUTAMATE SYNTHASE, MITOCHONDRIAL"/>
    <property type="match status" value="1"/>
</dbReference>
<dbReference type="PRINTS" id="PR00474">
    <property type="entry name" value="GLU5KINASE"/>
</dbReference>
<keyword evidence="5 9" id="KW-0547">Nucleotide-binding</keyword>
<dbReference type="UniPathway" id="UPA00068">
    <property type="reaction ID" value="UER00107"/>
</dbReference>
<feature type="site" description="Transition state stabilizer" evidence="9">
    <location>
        <position position="248"/>
    </location>
</feature>
<dbReference type="EC" id="2.7.2.8" evidence="9"/>
<dbReference type="InterPro" id="IPR041727">
    <property type="entry name" value="NAGK-C"/>
</dbReference>
<dbReference type="EMBL" id="CP032416">
    <property type="protein sequence ID" value="AYD40554.1"/>
    <property type="molecule type" value="Genomic_DNA"/>
</dbReference>
<dbReference type="InterPro" id="IPR004662">
    <property type="entry name" value="AcgluKinase_fam"/>
</dbReference>
<dbReference type="Gene3D" id="3.40.1160.10">
    <property type="entry name" value="Acetylglutamate kinase-like"/>
    <property type="match status" value="1"/>
</dbReference>
<keyword evidence="4 9" id="KW-0808">Transferase</keyword>
<evidence type="ECO:0000256" key="4">
    <source>
        <dbReference type="ARBA" id="ARBA00022679"/>
    </source>
</evidence>
<dbReference type="AlphaFoldDB" id="A0A386H4J3"/>
<feature type="binding site" evidence="9">
    <location>
        <position position="185"/>
    </location>
    <ligand>
        <name>substrate</name>
    </ligand>
</feature>
<evidence type="ECO:0000256" key="7">
    <source>
        <dbReference type="ARBA" id="ARBA00022840"/>
    </source>
</evidence>
<proteinExistence type="inferred from homology"/>
<dbReference type="InterPro" id="IPR001048">
    <property type="entry name" value="Asp/Glu/Uridylate_kinase"/>
</dbReference>
<comment type="subcellular location">
    <subcellularLocation>
        <location evidence="9">Cytoplasm</location>
    </subcellularLocation>
</comment>
<accession>A0A386H4J3</accession>
<keyword evidence="7 9" id="KW-0067">ATP-binding</keyword>
<evidence type="ECO:0000256" key="2">
    <source>
        <dbReference type="ARBA" id="ARBA00022571"/>
    </source>
</evidence>
<comment type="catalytic activity">
    <reaction evidence="8 9">
        <text>N-acetyl-L-glutamate + ATP = N-acetyl-L-glutamyl 5-phosphate + ADP</text>
        <dbReference type="Rhea" id="RHEA:14629"/>
        <dbReference type="ChEBI" id="CHEBI:30616"/>
        <dbReference type="ChEBI" id="CHEBI:44337"/>
        <dbReference type="ChEBI" id="CHEBI:57936"/>
        <dbReference type="ChEBI" id="CHEBI:456216"/>
        <dbReference type="EC" id="2.7.2.8"/>
    </reaction>
</comment>
<reference evidence="11 12" key="1">
    <citation type="journal article" date="2019" name="Int. J. Syst. Evol. Microbiol.">
        <title>Clostridium fermenticellae sp. nov., isolated from the mud in a fermentation cellar for the production of the Chinese liquor, baijiu.</title>
        <authorList>
            <person name="Xu P.X."/>
            <person name="Chai L.J."/>
            <person name="Qiu T."/>
            <person name="Zhang X.J."/>
            <person name="Lu Z.M."/>
            <person name="Xiao C."/>
            <person name="Wang S.T."/>
            <person name="Shen C.H."/>
            <person name="Shi J.S."/>
            <person name="Xu Z.H."/>
        </authorList>
    </citation>
    <scope>NUCLEOTIDE SEQUENCE [LARGE SCALE GENOMIC DNA]</scope>
    <source>
        <strain evidence="11 12">JN500901</strain>
    </source>
</reference>
<name>A0A386H4J3_9CLOT</name>
<keyword evidence="12" id="KW-1185">Reference proteome</keyword>
<evidence type="ECO:0000259" key="10">
    <source>
        <dbReference type="Pfam" id="PF00696"/>
    </source>
</evidence>
<evidence type="ECO:0000256" key="8">
    <source>
        <dbReference type="ARBA" id="ARBA00048141"/>
    </source>
</evidence>
<keyword evidence="2 9" id="KW-0055">Arginine biosynthesis</keyword>
<dbReference type="GO" id="GO:0042450">
    <property type="term" value="P:L-arginine biosynthetic process via ornithine"/>
    <property type="evidence" value="ECO:0007669"/>
    <property type="project" value="UniProtKB-UniRule"/>
</dbReference>